<proteinExistence type="predicted"/>
<name>A0A3E4QIT4_9BACT</name>
<sequence length="62" mass="7634">MMLFRYGKVSYFIKNNQIFRITLIVLKCKTAYFELQNRRFYAPKEPIGWFYKLPPHIVIKFL</sequence>
<comment type="caution">
    <text evidence="1">The sequence shown here is derived from an EMBL/GenBank/DDBJ whole genome shotgun (WGS) entry which is preliminary data.</text>
</comment>
<dbReference type="Proteomes" id="UP000260835">
    <property type="component" value="Unassembled WGS sequence"/>
</dbReference>
<reference evidence="1 2" key="1">
    <citation type="submission" date="2018-08" db="EMBL/GenBank/DDBJ databases">
        <title>A genome reference for cultivated species of the human gut microbiota.</title>
        <authorList>
            <person name="Zou Y."/>
            <person name="Xue W."/>
            <person name="Luo G."/>
        </authorList>
    </citation>
    <scope>NUCLEOTIDE SEQUENCE [LARGE SCALE GENOMIC DNA]</scope>
    <source>
        <strain evidence="1 2">TF09-12</strain>
    </source>
</reference>
<gene>
    <name evidence="1" type="ORF">DXC89_09210</name>
</gene>
<evidence type="ECO:0000313" key="2">
    <source>
        <dbReference type="Proteomes" id="UP000260835"/>
    </source>
</evidence>
<dbReference type="EMBL" id="QSRD01000077">
    <property type="protein sequence ID" value="RGK96381.1"/>
    <property type="molecule type" value="Genomic_DNA"/>
</dbReference>
<protein>
    <submittedName>
        <fullName evidence="1">Uncharacterized protein</fullName>
    </submittedName>
</protein>
<dbReference type="AlphaFoldDB" id="A0A3E4QIT4"/>
<evidence type="ECO:0000313" key="1">
    <source>
        <dbReference type="EMBL" id="RGK96381.1"/>
    </source>
</evidence>
<accession>A0A3E4QIT4</accession>
<organism evidence="1 2">
    <name type="scientific">Prevotella disiens</name>
    <dbReference type="NCBI Taxonomy" id="28130"/>
    <lineage>
        <taxon>Bacteria</taxon>
        <taxon>Pseudomonadati</taxon>
        <taxon>Bacteroidota</taxon>
        <taxon>Bacteroidia</taxon>
        <taxon>Bacteroidales</taxon>
        <taxon>Prevotellaceae</taxon>
        <taxon>Prevotella</taxon>
    </lineage>
</organism>